<keyword evidence="2" id="KW-1185">Reference proteome</keyword>
<evidence type="ECO:0000313" key="2">
    <source>
        <dbReference type="Proteomes" id="UP000033200"/>
    </source>
</evidence>
<dbReference type="Proteomes" id="UP000033200">
    <property type="component" value="Chromosome"/>
</dbReference>
<dbReference type="HOGENOM" id="CLU_2358276_0_0_5"/>
<proteinExistence type="predicted"/>
<protein>
    <submittedName>
        <fullName evidence="1">Uncharacterized protein</fullName>
    </submittedName>
</protein>
<dbReference type="eggNOG" id="ENOG5031BU0">
    <property type="taxonomic scope" value="Bacteria"/>
</dbReference>
<accession>A0A097EIP9</accession>
<evidence type="ECO:0000313" key="1">
    <source>
        <dbReference type="EMBL" id="AIT07444.1"/>
    </source>
</evidence>
<dbReference type="RefSeq" id="WP_038664791.1">
    <property type="nucleotide sequence ID" value="NZ_CP009571.1"/>
</dbReference>
<dbReference type="KEGG" id="stax:MC45_14890"/>
<gene>
    <name evidence="1" type="ORF">MC45_14890</name>
</gene>
<dbReference type="EMBL" id="CP009571">
    <property type="protein sequence ID" value="AIT07444.1"/>
    <property type="molecule type" value="Genomic_DNA"/>
</dbReference>
<reference evidence="1 2" key="1">
    <citation type="submission" date="2014-09" db="EMBL/GenBank/DDBJ databases">
        <title>Using Illumina technology Improving SMRT sequencing Genome Assembly by RASTools.</title>
        <authorList>
            <person name="Zhou Y."/>
            <person name="Ma T."/>
            <person name="Liu T."/>
        </authorList>
    </citation>
    <scope>NUCLEOTIDE SEQUENCE [LARGE SCALE GENOMIC DNA]</scope>
    <source>
        <strain evidence="1 2">ATCC 55669</strain>
    </source>
</reference>
<name>A0A097EIP9_9SPHN</name>
<sequence length="96" mass="10330">MAKRFWAQIIELDEEVEAASIPGVTDHESAADALVTDFVGAMGGEITSGAVRVWIEGGAAKVYDWSAEFDMPEDADLDGDEDIEVEGEIVLTERLG</sequence>
<dbReference type="AlphaFoldDB" id="A0A097EIP9"/>
<organism evidence="1 2">
    <name type="scientific">Sphingomonas taxi</name>
    <dbReference type="NCBI Taxonomy" id="1549858"/>
    <lineage>
        <taxon>Bacteria</taxon>
        <taxon>Pseudomonadati</taxon>
        <taxon>Pseudomonadota</taxon>
        <taxon>Alphaproteobacteria</taxon>
        <taxon>Sphingomonadales</taxon>
        <taxon>Sphingomonadaceae</taxon>
        <taxon>Sphingomonas</taxon>
    </lineage>
</organism>
<dbReference type="STRING" id="1549858.MC45_14890"/>